<proteinExistence type="predicted"/>
<evidence type="ECO:0000313" key="4">
    <source>
        <dbReference type="WBParaSite" id="Pan_g11525.t1"/>
    </source>
</evidence>
<feature type="compositionally biased region" description="Basic and acidic residues" evidence="2">
    <location>
        <begin position="153"/>
        <end position="183"/>
    </location>
</feature>
<organism evidence="3 4">
    <name type="scientific">Panagrellus redivivus</name>
    <name type="common">Microworm</name>
    <dbReference type="NCBI Taxonomy" id="6233"/>
    <lineage>
        <taxon>Eukaryota</taxon>
        <taxon>Metazoa</taxon>
        <taxon>Ecdysozoa</taxon>
        <taxon>Nematoda</taxon>
        <taxon>Chromadorea</taxon>
        <taxon>Rhabditida</taxon>
        <taxon>Tylenchina</taxon>
        <taxon>Panagrolaimomorpha</taxon>
        <taxon>Panagrolaimoidea</taxon>
        <taxon>Panagrolaimidae</taxon>
        <taxon>Panagrellus</taxon>
    </lineage>
</organism>
<feature type="compositionally biased region" description="Low complexity" evidence="2">
    <location>
        <begin position="1"/>
        <end position="11"/>
    </location>
</feature>
<name>A0A7E4URC3_PANRE</name>
<feature type="compositionally biased region" description="Basic and acidic residues" evidence="2">
    <location>
        <begin position="288"/>
        <end position="308"/>
    </location>
</feature>
<feature type="compositionally biased region" description="Basic and acidic residues" evidence="2">
    <location>
        <begin position="12"/>
        <end position="21"/>
    </location>
</feature>
<accession>A0A7E4URC3</accession>
<reference evidence="4" key="2">
    <citation type="submission" date="2020-10" db="UniProtKB">
        <authorList>
            <consortium name="WormBaseParasite"/>
        </authorList>
    </citation>
    <scope>IDENTIFICATION</scope>
</reference>
<evidence type="ECO:0000256" key="2">
    <source>
        <dbReference type="SAM" id="MobiDB-lite"/>
    </source>
</evidence>
<evidence type="ECO:0000313" key="3">
    <source>
        <dbReference type="Proteomes" id="UP000492821"/>
    </source>
</evidence>
<feature type="compositionally biased region" description="Basic and acidic residues" evidence="2">
    <location>
        <begin position="32"/>
        <end position="64"/>
    </location>
</feature>
<feature type="region of interest" description="Disordered" evidence="2">
    <location>
        <begin position="1"/>
        <end position="64"/>
    </location>
</feature>
<dbReference type="Proteomes" id="UP000492821">
    <property type="component" value="Unassembled WGS sequence"/>
</dbReference>
<reference evidence="3" key="1">
    <citation type="journal article" date="2013" name="Genetics">
        <title>The draft genome and transcriptome of Panagrellus redivivus are shaped by the harsh demands of a free-living lifestyle.</title>
        <authorList>
            <person name="Srinivasan J."/>
            <person name="Dillman A.R."/>
            <person name="Macchietto M.G."/>
            <person name="Heikkinen L."/>
            <person name="Lakso M."/>
            <person name="Fracchia K.M."/>
            <person name="Antoshechkin I."/>
            <person name="Mortazavi A."/>
            <person name="Wong G."/>
            <person name="Sternberg P.W."/>
        </authorList>
    </citation>
    <scope>NUCLEOTIDE SEQUENCE [LARGE SCALE GENOMIC DNA]</scope>
    <source>
        <strain evidence="3">MT8872</strain>
    </source>
</reference>
<protein>
    <submittedName>
        <fullName evidence="4">BZIP domain-containing protein</fullName>
    </submittedName>
</protein>
<keyword evidence="1" id="KW-0175">Coiled coil</keyword>
<dbReference type="AlphaFoldDB" id="A0A7E4URC3"/>
<feature type="compositionally biased region" description="Basic and acidic residues" evidence="2">
    <location>
        <begin position="231"/>
        <end position="246"/>
    </location>
</feature>
<feature type="compositionally biased region" description="Polar residues" evidence="2">
    <location>
        <begin position="247"/>
        <end position="268"/>
    </location>
</feature>
<feature type="region of interest" description="Disordered" evidence="2">
    <location>
        <begin position="131"/>
        <end position="314"/>
    </location>
</feature>
<keyword evidence="3" id="KW-1185">Reference proteome</keyword>
<feature type="compositionally biased region" description="Basic residues" evidence="2">
    <location>
        <begin position="143"/>
        <end position="152"/>
    </location>
</feature>
<sequence>MSSRKSTSSARTRLERPRNDENVDTSQQRYQLRRDGPVELPIEHNKWERSKERKGVSNDEKQRRVERLQEAQRLRKLKQAEVSELRREARIKRTTYKGTMTQKRTSAHLDQIINSVAAHVSQPVEEIVREHFDDDFNASPAKQQRKLRRKERVFRERLELAISMSERKPEVAEMESKPADQGEPKPAAQGEPKPAAQGEPKPAAQGEPKPADQGEPKPAAQGESSRKKRPHPEEEASSSKDARPRLDNTQQPPDQASSNADGHQQTVNADEPPIPQPRDDDVPADVPMSRDGERSDSDPHGYDADSERTCSSCPGRCSCASGYNEYFARAPPEPRDFEDDFASVELPISVVPSNTNSPLPTVGRQEELTMTVEALNRRIDEQEVRINSLERQLAAVTGLCQRQGKDIQERQWKDAFRRDDD</sequence>
<evidence type="ECO:0000256" key="1">
    <source>
        <dbReference type="SAM" id="Coils"/>
    </source>
</evidence>
<dbReference type="WBParaSite" id="Pan_g11525.t1">
    <property type="protein sequence ID" value="Pan_g11525.t1"/>
    <property type="gene ID" value="Pan_g11525"/>
</dbReference>
<feature type="coiled-coil region" evidence="1">
    <location>
        <begin position="365"/>
        <end position="399"/>
    </location>
</feature>